<name>A0A0E0NVN2_ORYRU</name>
<reference evidence="2" key="2">
    <citation type="submission" date="2015-06" db="UniProtKB">
        <authorList>
            <consortium name="EnsemblPlants"/>
        </authorList>
    </citation>
    <scope>IDENTIFICATION</scope>
</reference>
<evidence type="ECO:0000313" key="3">
    <source>
        <dbReference type="Proteomes" id="UP000008022"/>
    </source>
</evidence>
<dbReference type="eggNOG" id="ENOG502R55J">
    <property type="taxonomic scope" value="Eukaryota"/>
</dbReference>
<dbReference type="OMA" id="EYSEAWS"/>
<dbReference type="AlphaFoldDB" id="A0A0E0NVN2"/>
<protein>
    <submittedName>
        <fullName evidence="2">Uncharacterized protein</fullName>
    </submittedName>
</protein>
<evidence type="ECO:0000313" key="2">
    <source>
        <dbReference type="EnsemblPlants" id="ORUFI03G19670.1"/>
    </source>
</evidence>
<proteinExistence type="predicted"/>
<evidence type="ECO:0000256" key="1">
    <source>
        <dbReference type="SAM" id="Coils"/>
    </source>
</evidence>
<keyword evidence="3" id="KW-1185">Reference proteome</keyword>
<feature type="coiled-coil region" evidence="1">
    <location>
        <begin position="127"/>
        <end position="154"/>
    </location>
</feature>
<dbReference type="EnsemblPlants" id="ORUFI03G19670.1">
    <property type="protein sequence ID" value="ORUFI03G19670.1"/>
    <property type="gene ID" value="ORUFI03G19670"/>
</dbReference>
<keyword evidence="1" id="KW-0175">Coiled coil</keyword>
<organism evidence="2 3">
    <name type="scientific">Oryza rufipogon</name>
    <name type="common">Brownbeard rice</name>
    <name type="synonym">Asian wild rice</name>
    <dbReference type="NCBI Taxonomy" id="4529"/>
    <lineage>
        <taxon>Eukaryota</taxon>
        <taxon>Viridiplantae</taxon>
        <taxon>Streptophyta</taxon>
        <taxon>Embryophyta</taxon>
        <taxon>Tracheophyta</taxon>
        <taxon>Spermatophyta</taxon>
        <taxon>Magnoliopsida</taxon>
        <taxon>Liliopsida</taxon>
        <taxon>Poales</taxon>
        <taxon>Poaceae</taxon>
        <taxon>BOP clade</taxon>
        <taxon>Oryzoideae</taxon>
        <taxon>Oryzeae</taxon>
        <taxon>Oryzinae</taxon>
        <taxon>Oryza</taxon>
    </lineage>
</organism>
<dbReference type="Proteomes" id="UP000008022">
    <property type="component" value="Unassembled WGS sequence"/>
</dbReference>
<sequence>MDRRTRYQTYEDSTESVGAGYILPGAHGPLVAQLRAPYRGQEVTIGGGALHLDQAVDAREIRMVQHEEDRIQVLPGFITELGHRRSAPRGVVSDTEIPVSVFTGKPLFPSSLQQRLSINCVLVFVSIQTAQAEARNLERAEREREREREKERARSAAMDEWEELAWRVPETLMLVSCEMEATRLIEVAHSNLQVRGTLFRRIHLGMPAAIAMNLFGDPAAEGVIPTEILEEARREISQSGARHGKTRHVFARYVVAHLGVQQDDPAYRSWEVHHQDAIRFTDKALEKVSEAASHAEAAKDAVDIAETLLSQPQPPLQLWAEWTSAAEKLVDQAALEATLALDEVLRARQSVALEFFDAVAILRRGRAPPAAVDKWWQEIERTLPGAFLLVATGGLKALRLIRDAHGKLQERVAMLRVNLRQETPAAAVPVEGNSAYQLDPEGICPTVALEDARREISQSTVLHAKTRHVLARYVAHLGAQQDDPAYRSWDVHHQEAVDHISKALKRVIDTVSNAEAGKVALVIMGSVAYGCPLWDVWASEAEKFTAVAALEATMATNEMRCAQEAVAQELSDAWTILLSRRRN</sequence>
<dbReference type="HOGENOM" id="CLU_033499_0_0_1"/>
<reference evidence="3" key="1">
    <citation type="submission" date="2013-06" db="EMBL/GenBank/DDBJ databases">
        <authorList>
            <person name="Zhao Q."/>
        </authorList>
    </citation>
    <scope>NUCLEOTIDE SEQUENCE</scope>
    <source>
        <strain evidence="3">cv. W1943</strain>
    </source>
</reference>
<accession>A0A0E0NVN2</accession>
<dbReference type="Gramene" id="ORUFI03G19670.1">
    <property type="protein sequence ID" value="ORUFI03G19670.1"/>
    <property type="gene ID" value="ORUFI03G19670"/>
</dbReference>